<dbReference type="Pfam" id="PF12771">
    <property type="entry name" value="SusD-like_2"/>
    <property type="match status" value="1"/>
</dbReference>
<keyword evidence="2" id="KW-1185">Reference proteome</keyword>
<keyword evidence="1" id="KW-0449">Lipoprotein</keyword>
<dbReference type="RefSeq" id="WP_377609986.1">
    <property type="nucleotide sequence ID" value="NZ_JBHUPA010000003.1"/>
</dbReference>
<comment type="caution">
    <text evidence="1">The sequence shown here is derived from an EMBL/GenBank/DDBJ whole genome shotgun (WGS) entry which is preliminary data.</text>
</comment>
<organism evidence="1 2">
    <name type="scientific">Olivibacter jilunii</name>
    <dbReference type="NCBI Taxonomy" id="985016"/>
    <lineage>
        <taxon>Bacteria</taxon>
        <taxon>Pseudomonadati</taxon>
        <taxon>Bacteroidota</taxon>
        <taxon>Sphingobacteriia</taxon>
        <taxon>Sphingobacteriales</taxon>
        <taxon>Sphingobacteriaceae</taxon>
        <taxon>Olivibacter</taxon>
    </lineage>
</organism>
<protein>
    <submittedName>
        <fullName evidence="1">SusD/RagB family nutrient-binding outer membrane lipoprotein</fullName>
    </submittedName>
</protein>
<proteinExistence type="predicted"/>
<dbReference type="PROSITE" id="PS51257">
    <property type="entry name" value="PROKAR_LIPOPROTEIN"/>
    <property type="match status" value="1"/>
</dbReference>
<name>A0ABW6AZN2_9SPHI</name>
<dbReference type="Proteomes" id="UP001597560">
    <property type="component" value="Unassembled WGS sequence"/>
</dbReference>
<reference evidence="2" key="1">
    <citation type="journal article" date="2019" name="Int. J. Syst. Evol. Microbiol.">
        <title>The Global Catalogue of Microorganisms (GCM) 10K type strain sequencing project: providing services to taxonomists for standard genome sequencing and annotation.</title>
        <authorList>
            <consortium name="The Broad Institute Genomics Platform"/>
            <consortium name="The Broad Institute Genome Sequencing Center for Infectious Disease"/>
            <person name="Wu L."/>
            <person name="Ma J."/>
        </authorList>
    </citation>
    <scope>NUCLEOTIDE SEQUENCE [LARGE SCALE GENOMIC DNA]</scope>
    <source>
        <strain evidence="2">KCTC 23098</strain>
    </source>
</reference>
<sequence length="489" mass="54428">MKKIIKYSFGVGILALVATSCTKNFEEINTNPNSPTEAPLTNLLAFSTRDHAASFFDAWGDMNEPSTYAAHLGKIQYIDEARYIFRPNSVENIWTYASRDLKNLQIVIEDASEQGATNMQAAALTVQSMIWQATTDRWRDVPFTDALKADEGSITPKYSTQEEIYPELLNRLKIAAELFNQNGSDELGNGDLIYGGDIDSWKRFANSLRLRVATRISNVNPELARAHIEEILTNPSVYPVIETNDQNALLMWPGELPYLEPWADDQFNPSSARDDHAVSDVLVNQLKSLSDPRLSVYAKPATADNEYRGAAIGPNALTPAALNMYSRIGARFRDNRSGFTPFLRASEVKFLIAEAAFKGWSAGVSAQQAYNDGVRLSLEENGVSATNIAAYLAGGGAWKNNLNDIYLQKWIALFKNGNEAWAETRRTDVPLLPPASGTPYSGHNRPPFRYPYPNSEINLNGPNSSEFVSSVVDNFWGKKMWWDTREGVN</sequence>
<dbReference type="Gene3D" id="1.25.40.390">
    <property type="match status" value="1"/>
</dbReference>
<accession>A0ABW6AZN2</accession>
<evidence type="ECO:0000313" key="1">
    <source>
        <dbReference type="EMBL" id="MFD2961723.1"/>
    </source>
</evidence>
<gene>
    <name evidence="1" type="ORF">ACFS6J_08005</name>
</gene>
<dbReference type="SUPFAM" id="SSF48452">
    <property type="entry name" value="TPR-like"/>
    <property type="match status" value="1"/>
</dbReference>
<dbReference type="InterPro" id="IPR041662">
    <property type="entry name" value="SusD-like_2"/>
</dbReference>
<evidence type="ECO:0000313" key="2">
    <source>
        <dbReference type="Proteomes" id="UP001597560"/>
    </source>
</evidence>
<dbReference type="EMBL" id="JBHUPA010000003">
    <property type="protein sequence ID" value="MFD2961723.1"/>
    <property type="molecule type" value="Genomic_DNA"/>
</dbReference>
<dbReference type="InterPro" id="IPR011990">
    <property type="entry name" value="TPR-like_helical_dom_sf"/>
</dbReference>